<evidence type="ECO:0000313" key="3">
    <source>
        <dbReference type="Proteomes" id="UP000018888"/>
    </source>
</evidence>
<sequence>MRILNSAKTKFLLIFVIILYSYTLYTTAVIREFSHKEEIDHGKVLPRIWVSKAYDDGIMVIRIIRKNATTSINNYLCFYEMFSLRIINLDGTVVEKNLKLDIQPLNYCVFQMISGGKWMEFLKYFLIRKNQILITYYNATDVNDPSTYVEWGMVMDFDGNISSRSSIGKPFIDNNLQLAIPNYQIVLNINREKGFMRYARNQNNNLDWKQFRIEPNGAITELTSGEFVFYGEEGVSVVVIHTVDEGYAIVFSNNTLNATNPLSPKGQVSILPIGYNQNPSPSLLIYQTTAPNLIFTFLFCNIAFFEVGHVCILTILQLDPTGTLPPESFYIKINFLTSGSVLSFQSQVLPNVNPNPNLVWIVNSLTFGGFILTKFVPTSPNQFFIYGFLIDGYNSALIKWEFPEPEPIGIKGVYQILYNNTLLVSQLETDNSWRFQVIDLPKFNGNKDKGYFNFDNFNVESTDPAINSTISPDIQNVKINFYDPVELSDGNLTIYQLIDNQPYLRQYITKSSCTLSIDGKTIIAKILDSTFSVSGGIYYIKMDNNFVRDKTYKEFLLGIRDNIWNFNVKQKEVPFAPSMNGLLRLTPEGTKYFDSLPQEQRSNFFNILLNDLSNAIPVSRSRLTSNEKTQLDLSSVNEKQYLISIGVEETRVDNDISVATVVNNTNTMVKSKDLTLINNGQASKYLDQSYGFIPTLDFWETYKYKLLAILLIIGLLIILFFLARRRNSNGNNIAILQLGLIIFDLVIDITFVNNNAKDVPVLYYPSIVFVTVPIGINTILAFYLITQENKRPEFLEWFTAHGKVASIFTILASTDIEALSILHSNLAGFSSFNAPFSDDAKSKIFWGACLNIFIEDIPQVIIQDLLCGFLRNQRYKKIHFLQNWSRDNKESVSVLPPILDDWIGKVTYCSKVIRLICI</sequence>
<keyword evidence="1" id="KW-0812">Transmembrane</keyword>
<keyword evidence="1" id="KW-1133">Transmembrane helix</keyword>
<dbReference type="EMBL" id="AUPC02000055">
    <property type="protein sequence ID" value="POG75964.1"/>
    <property type="molecule type" value="Genomic_DNA"/>
</dbReference>
<name>A0A2P4QEB9_RHIID</name>
<feature type="transmembrane region" description="Helical" evidence="1">
    <location>
        <begin position="12"/>
        <end position="30"/>
    </location>
</feature>
<feature type="transmembrane region" description="Helical" evidence="1">
    <location>
        <begin position="763"/>
        <end position="785"/>
    </location>
</feature>
<accession>A0A2P4QEB9</accession>
<comment type="caution">
    <text evidence="2">The sequence shown here is derived from an EMBL/GenBank/DDBJ whole genome shotgun (WGS) entry which is preliminary data.</text>
</comment>
<gene>
    <name evidence="2" type="ORF">GLOIN_2v1822036</name>
</gene>
<protein>
    <submittedName>
        <fullName evidence="2">Uncharacterized protein</fullName>
    </submittedName>
</protein>
<feature type="transmembrane region" description="Helical" evidence="1">
    <location>
        <begin position="704"/>
        <end position="722"/>
    </location>
</feature>
<reference evidence="2 3" key="1">
    <citation type="journal article" date="2013" name="Proc. Natl. Acad. Sci. U.S.A.">
        <title>Genome of an arbuscular mycorrhizal fungus provides insight into the oldest plant symbiosis.</title>
        <authorList>
            <person name="Tisserant E."/>
            <person name="Malbreil M."/>
            <person name="Kuo A."/>
            <person name="Kohler A."/>
            <person name="Symeonidi A."/>
            <person name="Balestrini R."/>
            <person name="Charron P."/>
            <person name="Duensing N."/>
            <person name="Frei Dit Frey N."/>
            <person name="Gianinazzi-Pearson V."/>
            <person name="Gilbert L.B."/>
            <person name="Handa Y."/>
            <person name="Herr J.R."/>
            <person name="Hijri M."/>
            <person name="Koul R."/>
            <person name="Kawaguchi M."/>
            <person name="Krajinski F."/>
            <person name="Lammers P.J."/>
            <person name="Masclaux F.G."/>
            <person name="Murat C."/>
            <person name="Morin E."/>
            <person name="Ndikumana S."/>
            <person name="Pagni M."/>
            <person name="Petitpierre D."/>
            <person name="Requena N."/>
            <person name="Rosikiewicz P."/>
            <person name="Riley R."/>
            <person name="Saito K."/>
            <person name="San Clemente H."/>
            <person name="Shapiro H."/>
            <person name="van Tuinen D."/>
            <person name="Becard G."/>
            <person name="Bonfante P."/>
            <person name="Paszkowski U."/>
            <person name="Shachar-Hill Y.Y."/>
            <person name="Tuskan G.A."/>
            <person name="Young P.W."/>
            <person name="Sanders I.R."/>
            <person name="Henrissat B."/>
            <person name="Rensing S.A."/>
            <person name="Grigoriev I.V."/>
            <person name="Corradi N."/>
            <person name="Roux C."/>
            <person name="Martin F."/>
        </authorList>
    </citation>
    <scope>NUCLEOTIDE SEQUENCE [LARGE SCALE GENOMIC DNA]</scope>
    <source>
        <strain evidence="2 3">DAOM 197198</strain>
    </source>
</reference>
<dbReference type="VEuPathDB" id="FungiDB:RhiirFUN_007337"/>
<dbReference type="Proteomes" id="UP000018888">
    <property type="component" value="Unassembled WGS sequence"/>
</dbReference>
<dbReference type="AlphaFoldDB" id="A0A2P4QEB9"/>
<organism evidence="2 3">
    <name type="scientific">Rhizophagus irregularis (strain DAOM 181602 / DAOM 197198 / MUCL 43194)</name>
    <name type="common">Arbuscular mycorrhizal fungus</name>
    <name type="synonym">Glomus intraradices</name>
    <dbReference type="NCBI Taxonomy" id="747089"/>
    <lineage>
        <taxon>Eukaryota</taxon>
        <taxon>Fungi</taxon>
        <taxon>Fungi incertae sedis</taxon>
        <taxon>Mucoromycota</taxon>
        <taxon>Glomeromycotina</taxon>
        <taxon>Glomeromycetes</taxon>
        <taxon>Glomerales</taxon>
        <taxon>Glomeraceae</taxon>
        <taxon>Rhizophagus</taxon>
    </lineage>
</organism>
<keyword evidence="3" id="KW-1185">Reference proteome</keyword>
<keyword evidence="1" id="KW-0472">Membrane</keyword>
<evidence type="ECO:0000313" key="2">
    <source>
        <dbReference type="EMBL" id="POG75964.1"/>
    </source>
</evidence>
<feature type="transmembrane region" description="Helical" evidence="1">
    <location>
        <begin position="734"/>
        <end position="751"/>
    </location>
</feature>
<reference evidence="2 3" key="2">
    <citation type="journal article" date="2018" name="New Phytol.">
        <title>High intraspecific genome diversity in the model arbuscular mycorrhizal symbiont Rhizophagus irregularis.</title>
        <authorList>
            <person name="Chen E.C.H."/>
            <person name="Morin E."/>
            <person name="Beaudet D."/>
            <person name="Noel J."/>
            <person name="Yildirir G."/>
            <person name="Ndikumana S."/>
            <person name="Charron P."/>
            <person name="St-Onge C."/>
            <person name="Giorgi J."/>
            <person name="Kruger M."/>
            <person name="Marton T."/>
            <person name="Ropars J."/>
            <person name="Grigoriev I.V."/>
            <person name="Hainaut M."/>
            <person name="Henrissat B."/>
            <person name="Roux C."/>
            <person name="Martin F."/>
            <person name="Corradi N."/>
        </authorList>
    </citation>
    <scope>NUCLEOTIDE SEQUENCE [LARGE SCALE GENOMIC DNA]</scope>
    <source>
        <strain evidence="2 3">DAOM 197198</strain>
    </source>
</reference>
<proteinExistence type="predicted"/>
<evidence type="ECO:0000256" key="1">
    <source>
        <dbReference type="SAM" id="Phobius"/>
    </source>
</evidence>